<reference evidence="2" key="1">
    <citation type="submission" date="2019-08" db="EMBL/GenBank/DDBJ databases">
        <authorList>
            <person name="Kucharzyk K."/>
            <person name="Murdoch R.W."/>
            <person name="Higgins S."/>
            <person name="Loffler F."/>
        </authorList>
    </citation>
    <scope>NUCLEOTIDE SEQUENCE</scope>
</reference>
<evidence type="ECO:0000313" key="2">
    <source>
        <dbReference type="EMBL" id="MPN18282.1"/>
    </source>
</evidence>
<evidence type="ECO:0000256" key="1">
    <source>
        <dbReference type="SAM" id="MobiDB-lite"/>
    </source>
</evidence>
<gene>
    <name evidence="2" type="ORF">SDC9_165642</name>
</gene>
<feature type="compositionally biased region" description="Polar residues" evidence="1">
    <location>
        <begin position="1"/>
        <end position="22"/>
    </location>
</feature>
<organism evidence="2">
    <name type="scientific">bioreactor metagenome</name>
    <dbReference type="NCBI Taxonomy" id="1076179"/>
    <lineage>
        <taxon>unclassified sequences</taxon>
        <taxon>metagenomes</taxon>
        <taxon>ecological metagenomes</taxon>
    </lineage>
</organism>
<dbReference type="EMBL" id="VSSQ01065578">
    <property type="protein sequence ID" value="MPN18282.1"/>
    <property type="molecule type" value="Genomic_DNA"/>
</dbReference>
<proteinExistence type="predicted"/>
<sequence length="133" mass="14450">MLTGGQAQIATVQRNFTPQFTPRNAAARGEPADRGPWPSPRATARFGSELSRRRPPHRGFRDSGLIRSTRCRSLPRTSPFIGQTCLTGIGSSPGPVLGGRRRRCGWTVRRQLKPCCDPIFPGSRAPHGATSTS</sequence>
<feature type="region of interest" description="Disordered" evidence="1">
    <location>
        <begin position="1"/>
        <end position="64"/>
    </location>
</feature>
<dbReference type="AlphaFoldDB" id="A0A645FX46"/>
<accession>A0A645FX46</accession>
<comment type="caution">
    <text evidence="2">The sequence shown here is derived from an EMBL/GenBank/DDBJ whole genome shotgun (WGS) entry which is preliminary data.</text>
</comment>
<name>A0A645FX46_9ZZZZ</name>
<protein>
    <submittedName>
        <fullName evidence="2">Uncharacterized protein</fullName>
    </submittedName>
</protein>